<keyword evidence="3" id="KW-1003">Cell membrane</keyword>
<sequence>MMIKSYRGRQMLRYFQFNNGLSWGMTAVFFLLSINFSPLSFKLPLLIGAVVHAVLSVLHTVMLKEMKRASFDADQQQPLFKVFSLLLILGLFAGNIFTFLSGAIARKKNPDVGFIYSLYMVLVDVFIIIVTLLNLFKPFVSNTFLLTLYLLIAVLLFHIVVAVFGQKWYHLNKKAQVTGLVLLVLTALLGNVLALFVAVSMYKTNQDLAGDRRQTSVREKLTRNQAALLGLMFITFLISLAWTSNFTFSESFAVQNNYANILQPPTMASPFGTDNYGRDVFSRIVFGSQISLAVGLLSTLLPFFIGGTLGAVSGFYGNRTDNVIMRLLDVLYAIPGMLLAITIVASFGASTTNLIIALSLGSIPSYARTMRANVMQVANYEYVEAARALGQDNRTLILKHIVPNAMAPMIVRSTLTIGTAVISTSSLSYLGLGVEAHVPEWGNILRIGSQYLETNPYLAIYPGLAIILLVLSFNFLGDGLRDATDPKLN</sequence>
<dbReference type="GO" id="GO:0005886">
    <property type="term" value="C:plasma membrane"/>
    <property type="evidence" value="ECO:0007669"/>
    <property type="project" value="UniProtKB-SubCell"/>
</dbReference>
<dbReference type="InterPro" id="IPR000515">
    <property type="entry name" value="MetI-like"/>
</dbReference>
<dbReference type="EMBL" id="CP049889">
    <property type="protein sequence ID" value="QIK52289.1"/>
    <property type="molecule type" value="Genomic_DNA"/>
</dbReference>
<dbReference type="InterPro" id="IPR050366">
    <property type="entry name" value="BP-dependent_transpt_permease"/>
</dbReference>
<feature type="transmembrane region" description="Helical" evidence="7">
    <location>
        <begin position="143"/>
        <end position="165"/>
    </location>
</feature>
<accession>A0A6G7WJ85</accession>
<evidence type="ECO:0000256" key="2">
    <source>
        <dbReference type="ARBA" id="ARBA00022448"/>
    </source>
</evidence>
<evidence type="ECO:0000256" key="6">
    <source>
        <dbReference type="ARBA" id="ARBA00023136"/>
    </source>
</evidence>
<feature type="transmembrane region" description="Helical" evidence="7">
    <location>
        <begin position="116"/>
        <end position="136"/>
    </location>
</feature>
<feature type="transmembrane region" description="Helical" evidence="7">
    <location>
        <begin position="458"/>
        <end position="477"/>
    </location>
</feature>
<feature type="transmembrane region" description="Helical" evidence="7">
    <location>
        <begin position="43"/>
        <end position="61"/>
    </location>
</feature>
<reference evidence="9 10" key="1">
    <citation type="journal article" date="2017" name="Int. J. Syst. Evol. Microbiol.">
        <title>Jeotgalibaca porci sp. nov. and Jeotgalibaca arthritidis sp. nov., isolated from pigs, and emended description of the genus Jeotgalibaca.</title>
        <authorList>
            <person name="Zamora L."/>
            <person name="Perez-Sancho M."/>
            <person name="Dominguez L."/>
            <person name="Fernandez-Garayzabal J.F."/>
            <person name="Vela A.I."/>
        </authorList>
    </citation>
    <scope>NUCLEOTIDE SEQUENCE [LARGE SCALE GENOMIC DNA]</scope>
    <source>
        <strain evidence="9 10">CCUG 69148</strain>
    </source>
</reference>
<feature type="domain" description="ABC transmembrane type-1" evidence="8">
    <location>
        <begin position="288"/>
        <end position="477"/>
    </location>
</feature>
<evidence type="ECO:0000313" key="9">
    <source>
        <dbReference type="EMBL" id="QIK52289.1"/>
    </source>
</evidence>
<dbReference type="RefSeq" id="WP_166063353.1">
    <property type="nucleotide sequence ID" value="NZ_CP049889.1"/>
</dbReference>
<dbReference type="KEGG" id="jpo:G7058_09690"/>
<dbReference type="CDD" id="cd06261">
    <property type="entry name" value="TM_PBP2"/>
    <property type="match status" value="1"/>
</dbReference>
<feature type="transmembrane region" description="Helical" evidence="7">
    <location>
        <begin position="177"/>
        <end position="202"/>
    </location>
</feature>
<dbReference type="Proteomes" id="UP000501830">
    <property type="component" value="Chromosome"/>
</dbReference>
<keyword evidence="2 7" id="KW-0813">Transport</keyword>
<feature type="transmembrane region" description="Helical" evidence="7">
    <location>
        <begin position="223"/>
        <end position="242"/>
    </location>
</feature>
<proteinExistence type="inferred from homology"/>
<feature type="transmembrane region" description="Helical" evidence="7">
    <location>
        <begin position="82"/>
        <end position="104"/>
    </location>
</feature>
<feature type="transmembrane region" description="Helical" evidence="7">
    <location>
        <begin position="20"/>
        <end position="37"/>
    </location>
</feature>
<organism evidence="9 10">
    <name type="scientific">Jeotgalibaca porci</name>
    <dbReference type="NCBI Taxonomy" id="1868793"/>
    <lineage>
        <taxon>Bacteria</taxon>
        <taxon>Bacillati</taxon>
        <taxon>Bacillota</taxon>
        <taxon>Bacilli</taxon>
        <taxon>Lactobacillales</taxon>
        <taxon>Carnobacteriaceae</taxon>
        <taxon>Jeotgalibaca</taxon>
    </lineage>
</organism>
<keyword evidence="10" id="KW-1185">Reference proteome</keyword>
<keyword evidence="5 7" id="KW-1133">Transmembrane helix</keyword>
<dbReference type="PROSITE" id="PS50928">
    <property type="entry name" value="ABC_TM1"/>
    <property type="match status" value="1"/>
</dbReference>
<protein>
    <submittedName>
        <fullName evidence="9">ABC transporter permease</fullName>
    </submittedName>
</protein>
<dbReference type="PANTHER" id="PTHR43386:SF1">
    <property type="entry name" value="D,D-DIPEPTIDE TRANSPORT SYSTEM PERMEASE PROTEIN DDPC-RELATED"/>
    <property type="match status" value="1"/>
</dbReference>
<evidence type="ECO:0000256" key="4">
    <source>
        <dbReference type="ARBA" id="ARBA00022692"/>
    </source>
</evidence>
<feature type="transmembrane region" description="Helical" evidence="7">
    <location>
        <begin position="337"/>
        <end position="360"/>
    </location>
</feature>
<evidence type="ECO:0000256" key="3">
    <source>
        <dbReference type="ARBA" id="ARBA00022475"/>
    </source>
</evidence>
<dbReference type="InterPro" id="IPR035906">
    <property type="entry name" value="MetI-like_sf"/>
</dbReference>
<evidence type="ECO:0000256" key="7">
    <source>
        <dbReference type="RuleBase" id="RU363032"/>
    </source>
</evidence>
<dbReference type="AlphaFoldDB" id="A0A6G7WJ85"/>
<dbReference type="SUPFAM" id="SSF161098">
    <property type="entry name" value="MetI-like"/>
    <property type="match status" value="1"/>
</dbReference>
<evidence type="ECO:0000313" key="10">
    <source>
        <dbReference type="Proteomes" id="UP000501830"/>
    </source>
</evidence>
<dbReference type="GO" id="GO:0055085">
    <property type="term" value="P:transmembrane transport"/>
    <property type="evidence" value="ECO:0007669"/>
    <property type="project" value="InterPro"/>
</dbReference>
<keyword evidence="6 7" id="KW-0472">Membrane</keyword>
<comment type="similarity">
    <text evidence="7">Belongs to the binding-protein-dependent transport system permease family.</text>
</comment>
<dbReference type="Pfam" id="PF00528">
    <property type="entry name" value="BPD_transp_1"/>
    <property type="match status" value="1"/>
</dbReference>
<name>A0A6G7WJ85_9LACT</name>
<dbReference type="PANTHER" id="PTHR43386">
    <property type="entry name" value="OLIGOPEPTIDE TRANSPORT SYSTEM PERMEASE PROTEIN APPC"/>
    <property type="match status" value="1"/>
</dbReference>
<gene>
    <name evidence="9" type="ORF">G7058_09690</name>
</gene>
<keyword evidence="4 7" id="KW-0812">Transmembrane</keyword>
<comment type="subcellular location">
    <subcellularLocation>
        <location evidence="1 7">Cell membrane</location>
        <topology evidence="1 7">Multi-pass membrane protein</topology>
    </subcellularLocation>
</comment>
<evidence type="ECO:0000259" key="8">
    <source>
        <dbReference type="PROSITE" id="PS50928"/>
    </source>
</evidence>
<dbReference type="Gene3D" id="1.10.3720.10">
    <property type="entry name" value="MetI-like"/>
    <property type="match status" value="1"/>
</dbReference>
<dbReference type="GeneID" id="94553556"/>
<evidence type="ECO:0000256" key="1">
    <source>
        <dbReference type="ARBA" id="ARBA00004651"/>
    </source>
</evidence>
<feature type="transmembrane region" description="Helical" evidence="7">
    <location>
        <begin position="290"/>
        <end position="316"/>
    </location>
</feature>
<evidence type="ECO:0000256" key="5">
    <source>
        <dbReference type="ARBA" id="ARBA00022989"/>
    </source>
</evidence>